<evidence type="ECO:0008006" key="3">
    <source>
        <dbReference type="Google" id="ProtNLM"/>
    </source>
</evidence>
<gene>
    <name evidence="1" type="ORF">PANT111_150127</name>
</gene>
<evidence type="ECO:0000313" key="1">
    <source>
        <dbReference type="EMBL" id="VXB51594.1"/>
    </source>
</evidence>
<dbReference type="RefSeq" id="WP_159223338.1">
    <property type="nucleotide sequence ID" value="NZ_LR733469.1"/>
</dbReference>
<accession>A0AAX3J3R2</accession>
<protein>
    <recommendedName>
        <fullName evidence="3">Secreted protein</fullName>
    </recommendedName>
</protein>
<reference evidence="1 2" key="1">
    <citation type="submission" date="2019-10" db="EMBL/GenBank/DDBJ databases">
        <authorList>
            <person name="Karimi E."/>
        </authorList>
    </citation>
    <scope>NUCLEOTIDE SEQUENCE [LARGE SCALE GENOMIC DNA]</scope>
    <source>
        <strain evidence="1">Pantoea sp. 111</strain>
    </source>
</reference>
<name>A0AAX3J3R2_9GAMM</name>
<evidence type="ECO:0000313" key="2">
    <source>
        <dbReference type="Proteomes" id="UP000433737"/>
    </source>
</evidence>
<dbReference type="Proteomes" id="UP000433737">
    <property type="component" value="Unassembled WGS sequence"/>
</dbReference>
<comment type="caution">
    <text evidence="1">The sequence shown here is derived from an EMBL/GenBank/DDBJ whole genome shotgun (WGS) entry which is preliminary data.</text>
</comment>
<sequence>MMVTYLLLVLTYSTGRVEHIHFHSEASCITAAAKLRGGMPRNVGFIECVKDEVPDA</sequence>
<proteinExistence type="predicted"/>
<organism evidence="1 2">
    <name type="scientific">Pantoea brenneri</name>
    <dbReference type="NCBI Taxonomy" id="472694"/>
    <lineage>
        <taxon>Bacteria</taxon>
        <taxon>Pseudomonadati</taxon>
        <taxon>Pseudomonadota</taxon>
        <taxon>Gammaproteobacteria</taxon>
        <taxon>Enterobacterales</taxon>
        <taxon>Erwiniaceae</taxon>
        <taxon>Pantoea</taxon>
    </lineage>
</organism>
<dbReference type="AlphaFoldDB" id="A0AAX3J3R2"/>
<dbReference type="EMBL" id="CABWMH010000007">
    <property type="protein sequence ID" value="VXB51594.1"/>
    <property type="molecule type" value="Genomic_DNA"/>
</dbReference>